<dbReference type="Pfam" id="PF02417">
    <property type="entry name" value="Chromate_transp"/>
    <property type="match status" value="2"/>
</dbReference>
<dbReference type="AlphaFoldDB" id="A0A3B0XCX2"/>
<feature type="transmembrane region" description="Helical" evidence="7">
    <location>
        <begin position="220"/>
        <end position="239"/>
    </location>
</feature>
<reference evidence="8" key="1">
    <citation type="submission" date="2018-06" db="EMBL/GenBank/DDBJ databases">
        <authorList>
            <person name="Zhirakovskaya E."/>
        </authorList>
    </citation>
    <scope>NUCLEOTIDE SEQUENCE</scope>
</reference>
<evidence type="ECO:0000256" key="6">
    <source>
        <dbReference type="ARBA" id="ARBA00023136"/>
    </source>
</evidence>
<keyword evidence="6 7" id="KW-0472">Membrane</keyword>
<comment type="similarity">
    <text evidence="2">Belongs to the chromate ion transporter (CHR) (TC 2.A.51) family.</text>
</comment>
<evidence type="ECO:0000256" key="1">
    <source>
        <dbReference type="ARBA" id="ARBA00004651"/>
    </source>
</evidence>
<sequence length="411" mass="44672">MNTETTDFINDDQTSIWKLFWTFLKIGSTAFGGFMALISVVQNYLVDREKIISKEDMLDGISLATILPGPVAVNVVAYAGYRIRGIPGAITCATAVTLPSFFLILILSYVYFEYGSIPSINNIFLGFMPAVIAIIIAAAFNMGKKTLTGKIEQGIALVSLTVLVLVYVFLPEYKFPTTLGVIFTSGLTGWFVFRNPDNTEKNHITPQKTVEHSAAFRKKIIISGIILSLLAVAFFNTQFFPASKLFTTFAGMSLLLFGGGFVFIPLIQDTVVQGHQWVSHKEFVDAIAMGQITPGPILISATFIGYKVAGITGAITATIGIFAPPAVLMLICTHYLTKLKSSKTLQAILKGVRCAVIGMIASAAYAVSMIADINYITISIFILSLFALMKLRLEVAWIIPAAGLTTFLAYM</sequence>
<dbReference type="GO" id="GO:0015109">
    <property type="term" value="F:chromate transmembrane transporter activity"/>
    <property type="evidence" value="ECO:0007669"/>
    <property type="project" value="InterPro"/>
</dbReference>
<feature type="transmembrane region" description="Helical" evidence="7">
    <location>
        <begin position="176"/>
        <end position="193"/>
    </location>
</feature>
<comment type="subcellular location">
    <subcellularLocation>
        <location evidence="1">Cell membrane</location>
        <topology evidence="1">Multi-pass membrane protein</topology>
    </subcellularLocation>
</comment>
<dbReference type="InterPro" id="IPR014047">
    <property type="entry name" value="Chr_Tranpt_l_chain"/>
</dbReference>
<feature type="transmembrane region" description="Helical" evidence="7">
    <location>
        <begin position="245"/>
        <end position="267"/>
    </location>
</feature>
<keyword evidence="5 7" id="KW-1133">Transmembrane helix</keyword>
<feature type="transmembrane region" description="Helical" evidence="7">
    <location>
        <begin position="312"/>
        <end position="336"/>
    </location>
</feature>
<dbReference type="EMBL" id="UOFG01000082">
    <property type="protein sequence ID" value="VAW59439.1"/>
    <property type="molecule type" value="Genomic_DNA"/>
</dbReference>
<dbReference type="PIRSF" id="PIRSF004810">
    <property type="entry name" value="ChrA"/>
    <property type="match status" value="1"/>
</dbReference>
<evidence type="ECO:0000256" key="3">
    <source>
        <dbReference type="ARBA" id="ARBA00022475"/>
    </source>
</evidence>
<name>A0A3B0XCX2_9ZZZZ</name>
<keyword evidence="3" id="KW-1003">Cell membrane</keyword>
<gene>
    <name evidence="8" type="ORF">MNBD_GAMMA11-51</name>
</gene>
<proteinExistence type="inferred from homology"/>
<protein>
    <submittedName>
        <fullName evidence="8">Chromate transport protein ChrA</fullName>
    </submittedName>
</protein>
<evidence type="ECO:0000256" key="5">
    <source>
        <dbReference type="ARBA" id="ARBA00022989"/>
    </source>
</evidence>
<evidence type="ECO:0000313" key="8">
    <source>
        <dbReference type="EMBL" id="VAW59439.1"/>
    </source>
</evidence>
<dbReference type="PANTHER" id="PTHR43663:SF1">
    <property type="entry name" value="CHROMATE TRANSPORTER"/>
    <property type="match status" value="1"/>
</dbReference>
<feature type="transmembrane region" description="Helical" evidence="7">
    <location>
        <begin position="154"/>
        <end position="170"/>
    </location>
</feature>
<feature type="transmembrane region" description="Helical" evidence="7">
    <location>
        <begin position="287"/>
        <end position="306"/>
    </location>
</feature>
<evidence type="ECO:0000256" key="7">
    <source>
        <dbReference type="SAM" id="Phobius"/>
    </source>
</evidence>
<dbReference type="GO" id="GO:0005886">
    <property type="term" value="C:plasma membrane"/>
    <property type="evidence" value="ECO:0007669"/>
    <property type="project" value="UniProtKB-SubCell"/>
</dbReference>
<feature type="transmembrane region" description="Helical" evidence="7">
    <location>
        <begin position="348"/>
        <end position="367"/>
    </location>
</feature>
<feature type="transmembrane region" description="Helical" evidence="7">
    <location>
        <begin position="123"/>
        <end position="142"/>
    </location>
</feature>
<evidence type="ECO:0000256" key="2">
    <source>
        <dbReference type="ARBA" id="ARBA00005262"/>
    </source>
</evidence>
<accession>A0A3B0XCX2</accession>
<evidence type="ECO:0000256" key="4">
    <source>
        <dbReference type="ARBA" id="ARBA00022692"/>
    </source>
</evidence>
<feature type="transmembrane region" description="Helical" evidence="7">
    <location>
        <begin position="88"/>
        <end position="111"/>
    </location>
</feature>
<dbReference type="InterPro" id="IPR003370">
    <property type="entry name" value="Chromate_transpt"/>
</dbReference>
<dbReference type="NCBIfam" id="TIGR00937">
    <property type="entry name" value="2A51"/>
    <property type="match status" value="1"/>
</dbReference>
<dbReference type="PANTHER" id="PTHR43663">
    <property type="entry name" value="CHROMATE TRANSPORT PROTEIN-RELATED"/>
    <property type="match status" value="1"/>
</dbReference>
<dbReference type="InterPro" id="IPR052518">
    <property type="entry name" value="CHR_Transporter"/>
</dbReference>
<feature type="transmembrane region" description="Helical" evidence="7">
    <location>
        <begin position="20"/>
        <end position="41"/>
    </location>
</feature>
<feature type="transmembrane region" description="Helical" evidence="7">
    <location>
        <begin position="61"/>
        <end position="81"/>
    </location>
</feature>
<organism evidence="8">
    <name type="scientific">hydrothermal vent metagenome</name>
    <dbReference type="NCBI Taxonomy" id="652676"/>
    <lineage>
        <taxon>unclassified sequences</taxon>
        <taxon>metagenomes</taxon>
        <taxon>ecological metagenomes</taxon>
    </lineage>
</organism>
<keyword evidence="4 7" id="KW-0812">Transmembrane</keyword>